<feature type="domain" description="PX" evidence="2">
    <location>
        <begin position="193"/>
        <end position="317"/>
    </location>
</feature>
<dbReference type="CDD" id="cd06869">
    <property type="entry name" value="PX_UP2_fungi"/>
    <property type="match status" value="1"/>
</dbReference>
<gene>
    <name evidence="3" type="ORF">MCUN1_001000</name>
</gene>
<accession>A0AAF0ESC0</accession>
<feature type="region of interest" description="Disordered" evidence="1">
    <location>
        <begin position="804"/>
        <end position="862"/>
    </location>
</feature>
<dbReference type="PANTHER" id="PTHR47185:SF1">
    <property type="entry name" value="PX DOMAIN-CONTAINING PROTEIN YPR097W"/>
    <property type="match status" value="1"/>
</dbReference>
<dbReference type="PANTHER" id="PTHR47185">
    <property type="entry name" value="PX DOMAIN-CONTAINING PROTEIN YPR097W"/>
    <property type="match status" value="1"/>
</dbReference>
<dbReference type="AlphaFoldDB" id="A0AAF0ESC0"/>
<dbReference type="InterPro" id="IPR024555">
    <property type="entry name" value="PX-associated"/>
</dbReference>
<feature type="compositionally biased region" description="Polar residues" evidence="1">
    <location>
        <begin position="261"/>
        <end position="274"/>
    </location>
</feature>
<keyword evidence="4" id="KW-1185">Reference proteome</keyword>
<dbReference type="Pfam" id="PF00787">
    <property type="entry name" value="PX"/>
    <property type="match status" value="1"/>
</dbReference>
<dbReference type="Proteomes" id="UP001219933">
    <property type="component" value="Chromosome 2"/>
</dbReference>
<name>A0AAF0ESC0_9BASI</name>
<dbReference type="InterPro" id="IPR036871">
    <property type="entry name" value="PX_dom_sf"/>
</dbReference>
<reference evidence="3" key="1">
    <citation type="submission" date="2023-03" db="EMBL/GenBank/DDBJ databases">
        <title>Mating type loci evolution in Malassezia.</title>
        <authorList>
            <person name="Coelho M.A."/>
        </authorList>
    </citation>
    <scope>NUCLEOTIDE SEQUENCE</scope>
    <source>
        <strain evidence="3">CBS 11721</strain>
    </source>
</reference>
<sequence length="890" mass="100752">MGTGTNPFLQPAPSAPTNNGNIAGLVNPFAPLALTPLRAHYLKKALVQLQLRNELRLLQRPDALSLLGAPFSPPKDHTHADLPFLRHIVRRFVLSFPFLNLAPPAFFSDKVQVVAERFFSRNILLADPEAAVDGSKLFSKVEKHLVLLLSSAIRAKGTDEDVVRIGEADRERLFVLDSQRRAAAGEEIHTFEFDVCSVRTITVKGRLRNRTRDEFIIMTRRDSEVIYVARRYGDVRALYDALRIAFPESDIPQPPNKDRSASSVTAEDPNAQSPQVILSRERNRHTLRAYIRSLLAIPSVADSEAMHDFFVSDPIQLTESEKQDVAARARADELRNAENEQFEQETAARAAKIREHLGSFKDDLLKPGGFVQFFDTIKRCPTMADLPDRYRVLIDWAQVSFASAMFSAFASSDSASSNFAQLKYMHSIMPYFVIRGILRISNPVSMIRAMIDLFLAQPFGQKSLLQRMFSGRLHEEIDSLNELSERVLDKIGDTHFGVKIVEYIASPADVQDVYRGQVATERIDIMTAIMRSPIGGPLEAHQVHQIVRASRAYERLKRARRQAIAQNKPEPAPENDEQWLYEDLHVYLRIQQQIYDKKQLIDLIYDNATADLLKDVVTIFYAPLAEVYKLANIADTLGEMQQFVNDLIRTVDAYNNGTTGSTRPVDTFLELIKRHENVFYNFVRQVHTKGSDLFGALISWVELFISFVNQSNDMSQGLGSIDLELCLPAGDDARKRALAQVDEYVKHTYRRKLMREVKVRRKLMRQTVAKAGQSRAQRTEDEQFLSTVMEQLGVEELFSAQIDDVEAEEDSSSDGEAENPISDESSDDEGPEDVEHFRHRWGQRKQAKEAEQSNDPFKVSAPPNLDAIAEMLPVFVELLRPSLEISNPIK</sequence>
<dbReference type="SUPFAM" id="SSF64268">
    <property type="entry name" value="PX domain"/>
    <property type="match status" value="1"/>
</dbReference>
<protein>
    <recommendedName>
        <fullName evidence="2">PX domain-containing protein</fullName>
    </recommendedName>
</protein>
<dbReference type="EMBL" id="CP119878">
    <property type="protein sequence ID" value="WFD34164.1"/>
    <property type="molecule type" value="Genomic_DNA"/>
</dbReference>
<feature type="compositionally biased region" description="Acidic residues" evidence="1">
    <location>
        <begin position="804"/>
        <end position="817"/>
    </location>
</feature>
<dbReference type="Pfam" id="PF12825">
    <property type="entry name" value="DUF3818"/>
    <property type="match status" value="1"/>
</dbReference>
<evidence type="ECO:0000313" key="4">
    <source>
        <dbReference type="Proteomes" id="UP001219933"/>
    </source>
</evidence>
<proteinExistence type="predicted"/>
<dbReference type="GO" id="GO:0035091">
    <property type="term" value="F:phosphatidylinositol binding"/>
    <property type="evidence" value="ECO:0007669"/>
    <property type="project" value="InterPro"/>
</dbReference>
<dbReference type="Gene3D" id="3.30.1520.10">
    <property type="entry name" value="Phox-like domain"/>
    <property type="match status" value="1"/>
</dbReference>
<evidence type="ECO:0000259" key="2">
    <source>
        <dbReference type="PROSITE" id="PS50195"/>
    </source>
</evidence>
<dbReference type="InterPro" id="IPR047168">
    <property type="entry name" value="LEC1-like"/>
</dbReference>
<dbReference type="SMART" id="SM00312">
    <property type="entry name" value="PX"/>
    <property type="match status" value="1"/>
</dbReference>
<evidence type="ECO:0000256" key="1">
    <source>
        <dbReference type="SAM" id="MobiDB-lite"/>
    </source>
</evidence>
<dbReference type="Pfam" id="PF12828">
    <property type="entry name" value="PXB"/>
    <property type="match status" value="1"/>
</dbReference>
<dbReference type="PROSITE" id="PS50195">
    <property type="entry name" value="PX"/>
    <property type="match status" value="1"/>
</dbReference>
<evidence type="ECO:0000313" key="3">
    <source>
        <dbReference type="EMBL" id="WFD34164.1"/>
    </source>
</evidence>
<dbReference type="InterPro" id="IPR001683">
    <property type="entry name" value="PX_dom"/>
</dbReference>
<dbReference type="InterPro" id="IPR024554">
    <property type="entry name" value="LEC1-like_C"/>
</dbReference>
<organism evidence="3 4">
    <name type="scientific">Malassezia cuniculi</name>
    <dbReference type="NCBI Taxonomy" id="948313"/>
    <lineage>
        <taxon>Eukaryota</taxon>
        <taxon>Fungi</taxon>
        <taxon>Dikarya</taxon>
        <taxon>Basidiomycota</taxon>
        <taxon>Ustilaginomycotina</taxon>
        <taxon>Malasseziomycetes</taxon>
        <taxon>Malasseziales</taxon>
        <taxon>Malasseziaceae</taxon>
        <taxon>Malassezia</taxon>
    </lineage>
</organism>
<feature type="region of interest" description="Disordered" evidence="1">
    <location>
        <begin position="249"/>
        <end position="274"/>
    </location>
</feature>